<evidence type="ECO:0000259" key="6">
    <source>
        <dbReference type="Pfam" id="PF05175"/>
    </source>
</evidence>
<dbReference type="InterPro" id="IPR019874">
    <property type="entry name" value="RF_methyltr_PrmC"/>
</dbReference>
<dbReference type="GO" id="GO:0032259">
    <property type="term" value="P:methylation"/>
    <property type="evidence" value="ECO:0007669"/>
    <property type="project" value="UniProtKB-KW"/>
</dbReference>
<dbReference type="OrthoDB" id="9800643at2"/>
<keyword evidence="2 5" id="KW-0808">Transferase</keyword>
<keyword evidence="1 5" id="KW-0489">Methyltransferase</keyword>
<dbReference type="CDD" id="cd02440">
    <property type="entry name" value="AdoMet_MTases"/>
    <property type="match status" value="1"/>
</dbReference>
<comment type="catalytic activity">
    <reaction evidence="4 5">
        <text>L-glutaminyl-[peptide chain release factor] + S-adenosyl-L-methionine = N(5)-methyl-L-glutaminyl-[peptide chain release factor] + S-adenosyl-L-homocysteine + H(+)</text>
        <dbReference type="Rhea" id="RHEA:42896"/>
        <dbReference type="Rhea" id="RHEA-COMP:10271"/>
        <dbReference type="Rhea" id="RHEA-COMP:10272"/>
        <dbReference type="ChEBI" id="CHEBI:15378"/>
        <dbReference type="ChEBI" id="CHEBI:30011"/>
        <dbReference type="ChEBI" id="CHEBI:57856"/>
        <dbReference type="ChEBI" id="CHEBI:59789"/>
        <dbReference type="ChEBI" id="CHEBI:61891"/>
        <dbReference type="EC" id="2.1.1.297"/>
    </reaction>
</comment>
<feature type="binding site" evidence="5">
    <location>
        <position position="139"/>
    </location>
    <ligand>
        <name>S-adenosyl-L-methionine</name>
        <dbReference type="ChEBI" id="CHEBI:59789"/>
    </ligand>
</feature>
<protein>
    <recommendedName>
        <fullName evidence="5">Release factor glutamine methyltransferase</fullName>
        <shortName evidence="5">RF MTase</shortName>
        <ecNumber evidence="5">2.1.1.297</ecNumber>
    </recommendedName>
    <alternativeName>
        <fullName evidence="5">N5-glutamine methyltransferase PrmC</fullName>
    </alternativeName>
    <alternativeName>
        <fullName evidence="5">Protein-(glutamine-N5) MTase PrmC</fullName>
    </alternativeName>
    <alternativeName>
        <fullName evidence="5">Protein-glutamine N-methyltransferase PrmC</fullName>
    </alternativeName>
</protein>
<name>A0A316GAZ8_9RHOB</name>
<dbReference type="InterPro" id="IPR050320">
    <property type="entry name" value="N5-glutamine_MTase"/>
</dbReference>
<evidence type="ECO:0000256" key="5">
    <source>
        <dbReference type="HAMAP-Rule" id="MF_02126"/>
    </source>
</evidence>
<feature type="binding site" evidence="5">
    <location>
        <position position="168"/>
    </location>
    <ligand>
        <name>S-adenosyl-L-methionine</name>
        <dbReference type="ChEBI" id="CHEBI:59789"/>
    </ligand>
</feature>
<dbReference type="Gene3D" id="1.10.8.10">
    <property type="entry name" value="DNA helicase RuvA subunit, C-terminal domain"/>
    <property type="match status" value="1"/>
</dbReference>
<keyword evidence="9" id="KW-1185">Reference proteome</keyword>
<gene>
    <name evidence="5" type="primary">prmC</name>
    <name evidence="8" type="ORF">C7455_1109</name>
</gene>
<feature type="binding site" evidence="5">
    <location>
        <begin position="116"/>
        <end position="120"/>
    </location>
    <ligand>
        <name>S-adenosyl-L-methionine</name>
        <dbReference type="ChEBI" id="CHEBI:59789"/>
    </ligand>
</feature>
<evidence type="ECO:0000259" key="7">
    <source>
        <dbReference type="Pfam" id="PF17827"/>
    </source>
</evidence>
<evidence type="ECO:0000313" key="8">
    <source>
        <dbReference type="EMBL" id="PWK58068.1"/>
    </source>
</evidence>
<dbReference type="SUPFAM" id="SSF53335">
    <property type="entry name" value="S-adenosyl-L-methionine-dependent methyltransferases"/>
    <property type="match status" value="1"/>
</dbReference>
<dbReference type="InterPro" id="IPR007848">
    <property type="entry name" value="Small_mtfrase_dom"/>
</dbReference>
<comment type="similarity">
    <text evidence="5">Belongs to the protein N5-glutamine methyltransferase family. PrmC subfamily.</text>
</comment>
<dbReference type="AlphaFoldDB" id="A0A316GAZ8"/>
<keyword evidence="3 5" id="KW-0949">S-adenosyl-L-methionine</keyword>
<dbReference type="InterPro" id="IPR002052">
    <property type="entry name" value="DNA_methylase_N6_adenine_CS"/>
</dbReference>
<dbReference type="InterPro" id="IPR004556">
    <property type="entry name" value="HemK-like"/>
</dbReference>
<evidence type="ECO:0000256" key="2">
    <source>
        <dbReference type="ARBA" id="ARBA00022679"/>
    </source>
</evidence>
<dbReference type="Gene3D" id="3.40.50.150">
    <property type="entry name" value="Vaccinia Virus protein VP39"/>
    <property type="match status" value="1"/>
</dbReference>
<sequence length="282" mass="29624">MTAADWMARAMGLLRPISGDLAAREARMVLGAATGWSAARVAVAGGEALEAPVLEAAEAMLARRLAREPMAQILGQWLFFGRAFRVTRDTLTPRPDTETLVDLALSAPFGRLLDLGTGTGAIAVSLLAERREATGVASDVSAEALAVAAVNAARHGVAGRIELVQSDWWEGIEGSFDLIVSNPPYVSAEDYAGLAPEITRWEPRRALTPEGDGLSAYRIILSRMTAHLVPGGRCLVEIGAAQGQAVAALFEVAGLEDVAVHPDINGKPRVVSGRRARAATAA</sequence>
<dbReference type="EMBL" id="QGGW01000010">
    <property type="protein sequence ID" value="PWK58068.1"/>
    <property type="molecule type" value="Genomic_DNA"/>
</dbReference>
<feature type="domain" description="Methyltransferase small" evidence="6">
    <location>
        <begin position="100"/>
        <end position="194"/>
    </location>
</feature>
<evidence type="ECO:0000313" key="9">
    <source>
        <dbReference type="Proteomes" id="UP000245708"/>
    </source>
</evidence>
<dbReference type="EC" id="2.1.1.297" evidence="5"/>
<reference evidence="8 9" key="1">
    <citation type="submission" date="2018-05" db="EMBL/GenBank/DDBJ databases">
        <title>Genomic Encyclopedia of Type Strains, Phase IV (KMG-IV): sequencing the most valuable type-strain genomes for metagenomic binning, comparative biology and taxonomic classification.</title>
        <authorList>
            <person name="Goeker M."/>
        </authorList>
    </citation>
    <scope>NUCLEOTIDE SEQUENCE [LARGE SCALE GENOMIC DNA]</scope>
    <source>
        <strain evidence="8 9">DSM 16097</strain>
    </source>
</reference>
<dbReference type="HAMAP" id="MF_02126">
    <property type="entry name" value="RF_methyltr_PrmC"/>
    <property type="match status" value="1"/>
</dbReference>
<dbReference type="PANTHER" id="PTHR18895:SF74">
    <property type="entry name" value="MTRF1L RELEASE FACTOR GLUTAMINE METHYLTRANSFERASE"/>
    <property type="match status" value="1"/>
</dbReference>
<comment type="caution">
    <text evidence="8">The sequence shown here is derived from an EMBL/GenBank/DDBJ whole genome shotgun (WGS) entry which is preliminary data.</text>
</comment>
<dbReference type="RefSeq" id="WP_109670157.1">
    <property type="nucleotide sequence ID" value="NZ_QGGW01000010.1"/>
</dbReference>
<dbReference type="InterPro" id="IPR040758">
    <property type="entry name" value="PrmC_N"/>
</dbReference>
<dbReference type="GO" id="GO:0102559">
    <property type="term" value="F:peptide chain release factor N(5)-glutamine methyltransferase activity"/>
    <property type="evidence" value="ECO:0007669"/>
    <property type="project" value="UniProtKB-EC"/>
</dbReference>
<organism evidence="8 9">
    <name type="scientific">Roseicyclus mahoneyensis</name>
    <dbReference type="NCBI Taxonomy" id="164332"/>
    <lineage>
        <taxon>Bacteria</taxon>
        <taxon>Pseudomonadati</taxon>
        <taxon>Pseudomonadota</taxon>
        <taxon>Alphaproteobacteria</taxon>
        <taxon>Rhodobacterales</taxon>
        <taxon>Roseobacteraceae</taxon>
        <taxon>Roseicyclus</taxon>
    </lineage>
</organism>
<dbReference type="Pfam" id="PF05175">
    <property type="entry name" value="MTS"/>
    <property type="match status" value="1"/>
</dbReference>
<dbReference type="PANTHER" id="PTHR18895">
    <property type="entry name" value="HEMK METHYLTRANSFERASE"/>
    <property type="match status" value="1"/>
</dbReference>
<proteinExistence type="inferred from homology"/>
<dbReference type="GO" id="GO:0003676">
    <property type="term" value="F:nucleic acid binding"/>
    <property type="evidence" value="ECO:0007669"/>
    <property type="project" value="InterPro"/>
</dbReference>
<dbReference type="NCBIfam" id="TIGR00536">
    <property type="entry name" value="hemK_fam"/>
    <property type="match status" value="1"/>
</dbReference>
<dbReference type="NCBIfam" id="TIGR03534">
    <property type="entry name" value="RF_mod_PrmC"/>
    <property type="match status" value="1"/>
</dbReference>
<evidence type="ECO:0000256" key="4">
    <source>
        <dbReference type="ARBA" id="ARBA00048391"/>
    </source>
</evidence>
<dbReference type="InterPro" id="IPR029063">
    <property type="entry name" value="SAM-dependent_MTases_sf"/>
</dbReference>
<evidence type="ECO:0000256" key="1">
    <source>
        <dbReference type="ARBA" id="ARBA00022603"/>
    </source>
</evidence>
<dbReference type="PROSITE" id="PS00092">
    <property type="entry name" value="N6_MTASE"/>
    <property type="match status" value="1"/>
</dbReference>
<evidence type="ECO:0000256" key="3">
    <source>
        <dbReference type="ARBA" id="ARBA00022691"/>
    </source>
</evidence>
<dbReference type="Pfam" id="PF17827">
    <property type="entry name" value="PrmC_N"/>
    <property type="match status" value="1"/>
</dbReference>
<dbReference type="Proteomes" id="UP000245708">
    <property type="component" value="Unassembled WGS sequence"/>
</dbReference>
<feature type="binding site" evidence="5">
    <location>
        <position position="182"/>
    </location>
    <ligand>
        <name>S-adenosyl-L-methionine</name>
        <dbReference type="ChEBI" id="CHEBI:59789"/>
    </ligand>
</feature>
<feature type="binding site" evidence="5">
    <location>
        <begin position="182"/>
        <end position="185"/>
    </location>
    <ligand>
        <name>substrate</name>
    </ligand>
</feature>
<comment type="function">
    <text evidence="5">Methylates the class 1 translation termination release factors RF1/PrfA and RF2/PrfB on the glutamine residue of the universally conserved GGQ motif.</text>
</comment>
<accession>A0A316GAZ8</accession>
<feature type="domain" description="Release factor glutamine methyltransferase N-terminal" evidence="7">
    <location>
        <begin position="6"/>
        <end position="75"/>
    </location>
</feature>